<evidence type="ECO:0000256" key="1">
    <source>
        <dbReference type="ARBA" id="ARBA00022441"/>
    </source>
</evidence>
<accession>Q22UZ3</accession>
<dbReference type="KEGG" id="tet:TTHERM_00577100"/>
<dbReference type="AlphaFoldDB" id="Q22UZ3"/>
<dbReference type="HOGENOM" id="CLU_336346_0_0_1"/>
<organism evidence="5 6">
    <name type="scientific">Tetrahymena thermophila (strain SB210)</name>
    <dbReference type="NCBI Taxonomy" id="312017"/>
    <lineage>
        <taxon>Eukaryota</taxon>
        <taxon>Sar</taxon>
        <taxon>Alveolata</taxon>
        <taxon>Ciliophora</taxon>
        <taxon>Intramacronucleata</taxon>
        <taxon>Oligohymenophorea</taxon>
        <taxon>Hymenostomatida</taxon>
        <taxon>Tetrahymenina</taxon>
        <taxon>Tetrahymenidae</taxon>
        <taxon>Tetrahymena</taxon>
    </lineage>
</organism>
<gene>
    <name evidence="5" type="ORF">TTHERM_00577100</name>
</gene>
<dbReference type="InParanoid" id="Q22UZ3"/>
<dbReference type="EMBL" id="GG662798">
    <property type="protein sequence ID" value="EAR89155.2"/>
    <property type="molecule type" value="Genomic_DNA"/>
</dbReference>
<feature type="compositionally biased region" description="Low complexity" evidence="4">
    <location>
        <begin position="50"/>
        <end position="69"/>
    </location>
</feature>
<dbReference type="RefSeq" id="XP_001009400.2">
    <property type="nucleotide sequence ID" value="XM_001009400.2"/>
</dbReference>
<evidence type="ECO:0000256" key="4">
    <source>
        <dbReference type="SAM" id="MobiDB-lite"/>
    </source>
</evidence>
<dbReference type="PANTHER" id="PTHR46093">
    <property type="entry name" value="ACYL-COA-BINDING DOMAIN-CONTAINING PROTEIN 5"/>
    <property type="match status" value="1"/>
</dbReference>
<dbReference type="OrthoDB" id="10251809at2759"/>
<evidence type="ECO:0000256" key="2">
    <source>
        <dbReference type="ARBA" id="ARBA00022737"/>
    </source>
</evidence>
<dbReference type="Gene3D" id="2.120.10.80">
    <property type="entry name" value="Kelch-type beta propeller"/>
    <property type="match status" value="2"/>
</dbReference>
<feature type="compositionally biased region" description="Basic and acidic residues" evidence="4">
    <location>
        <begin position="37"/>
        <end position="47"/>
    </location>
</feature>
<evidence type="ECO:0000313" key="5">
    <source>
        <dbReference type="EMBL" id="EAR89155.2"/>
    </source>
</evidence>
<feature type="region of interest" description="Disordered" evidence="4">
    <location>
        <begin position="1"/>
        <end position="78"/>
    </location>
</feature>
<proteinExistence type="predicted"/>
<keyword evidence="1" id="KW-0880">Kelch repeat</keyword>
<dbReference type="PANTHER" id="PTHR46093:SF18">
    <property type="entry name" value="FIBRONECTIN TYPE-III DOMAIN-CONTAINING PROTEIN"/>
    <property type="match status" value="1"/>
</dbReference>
<feature type="region of interest" description="Disordered" evidence="4">
    <location>
        <begin position="968"/>
        <end position="988"/>
    </location>
</feature>
<name>Q22UZ3_TETTS</name>
<keyword evidence="2" id="KW-0677">Repeat</keyword>
<protein>
    <submittedName>
        <fullName evidence="5">Kelch motif protein</fullName>
    </submittedName>
</protein>
<feature type="coiled-coil region" evidence="3">
    <location>
        <begin position="843"/>
        <end position="870"/>
    </location>
</feature>
<dbReference type="Pfam" id="PF24681">
    <property type="entry name" value="Kelch_KLHDC2_KLHL20_DRC7"/>
    <property type="match status" value="2"/>
</dbReference>
<keyword evidence="3" id="KW-0175">Coiled coil</keyword>
<feature type="compositionally biased region" description="Low complexity" evidence="4">
    <location>
        <begin position="1"/>
        <end position="21"/>
    </location>
</feature>
<evidence type="ECO:0000256" key="3">
    <source>
        <dbReference type="SAM" id="Coils"/>
    </source>
</evidence>
<feature type="region of interest" description="Disordered" evidence="4">
    <location>
        <begin position="915"/>
        <end position="946"/>
    </location>
</feature>
<keyword evidence="6" id="KW-1185">Reference proteome</keyword>
<reference evidence="6" key="1">
    <citation type="journal article" date="2006" name="PLoS Biol.">
        <title>Macronuclear genome sequence of the ciliate Tetrahymena thermophila, a model eukaryote.</title>
        <authorList>
            <person name="Eisen J.A."/>
            <person name="Coyne R.S."/>
            <person name="Wu M."/>
            <person name="Wu D."/>
            <person name="Thiagarajan M."/>
            <person name="Wortman J.R."/>
            <person name="Badger J.H."/>
            <person name="Ren Q."/>
            <person name="Amedeo P."/>
            <person name="Jones K.M."/>
            <person name="Tallon L.J."/>
            <person name="Delcher A.L."/>
            <person name="Salzberg S.L."/>
            <person name="Silva J.C."/>
            <person name="Haas B.J."/>
            <person name="Majoros W.H."/>
            <person name="Farzad M."/>
            <person name="Carlton J.M."/>
            <person name="Smith R.K. Jr."/>
            <person name="Garg J."/>
            <person name="Pearlman R.E."/>
            <person name="Karrer K.M."/>
            <person name="Sun L."/>
            <person name="Manning G."/>
            <person name="Elde N.C."/>
            <person name="Turkewitz A.P."/>
            <person name="Asai D.J."/>
            <person name="Wilkes D.E."/>
            <person name="Wang Y."/>
            <person name="Cai H."/>
            <person name="Collins K."/>
            <person name="Stewart B.A."/>
            <person name="Lee S.R."/>
            <person name="Wilamowska K."/>
            <person name="Weinberg Z."/>
            <person name="Ruzzo W.L."/>
            <person name="Wloga D."/>
            <person name="Gaertig J."/>
            <person name="Frankel J."/>
            <person name="Tsao C.-C."/>
            <person name="Gorovsky M.A."/>
            <person name="Keeling P.J."/>
            <person name="Waller R.F."/>
            <person name="Patron N.J."/>
            <person name="Cherry J.M."/>
            <person name="Stover N.A."/>
            <person name="Krieger C.J."/>
            <person name="del Toro C."/>
            <person name="Ryder H.F."/>
            <person name="Williamson S.C."/>
            <person name="Barbeau R.A."/>
            <person name="Hamilton E.P."/>
            <person name="Orias E."/>
        </authorList>
    </citation>
    <scope>NUCLEOTIDE SEQUENCE [LARGE SCALE GENOMIC DNA]</scope>
    <source>
        <strain evidence="6">SB210</strain>
    </source>
</reference>
<dbReference type="InterPro" id="IPR015915">
    <property type="entry name" value="Kelch-typ_b-propeller"/>
</dbReference>
<dbReference type="GeneID" id="7834654"/>
<dbReference type="STRING" id="312017.Q22UZ3"/>
<feature type="compositionally biased region" description="Polar residues" evidence="4">
    <location>
        <begin position="920"/>
        <end position="932"/>
    </location>
</feature>
<evidence type="ECO:0000313" key="6">
    <source>
        <dbReference type="Proteomes" id="UP000009168"/>
    </source>
</evidence>
<dbReference type="eggNOG" id="KOG0379">
    <property type="taxonomic scope" value="Eukaryota"/>
</dbReference>
<dbReference type="Proteomes" id="UP000009168">
    <property type="component" value="Unassembled WGS sequence"/>
</dbReference>
<sequence length="988" mass="115170">MIKSARNPLLNSSSLQSASNRQSEEKTNQLEQNYDGSENKKEQKKSLFDNQNSTQQSNQNSISSSSTIQAKDQQDEEEPIAKEKGFFNYFEAYYHGKNGETIFKNYFQPQVFANEMKKNKLKISDLTITKYNSSIIQREEDKNGYSYFNENMNNSAFLKSVGCLKVNFTPIFSLPRIQYQELDKDHNQNEGDLKTRKFITQGIEKNSSGFVSFDKIKDMNEILLSTIEKDFQEQYKSQSSTTNLLKLSKDLFLSKSDSKEVQSNYNSTRSFMEKSFNQIGDKSYIKNSYYSNKQKLKYTLQHNKFHENQLKMFDMNEQMKSIQRLQNIIEQQQQIIMKQQYRKYPSSHITQNQKNQFLIQDISQQIQDRQETDRNYDTIQVNQKPGNNQNKDMLGESLRSFRSIFSIRGSIASPESPSSPKRISIMKSISKNQTKNQSPKSKIKKNLANLIPCYILRNEEVKWKPEVRELFKIAFNGATIYMYGGCASKPMSDLCTYDVQTNHWSLVDKLPAEEGRYNHMMAMYKKNLIVFGGEKLDAQYEQKQKVYQNDTRIFNTEKNEWKYLRPSGDIIEPRRNSACCVVGRYFIIQGGLNQKGVFLNDLCILDIANQRWSFDLHEDRYSYMLQGRAFHKACPVYHPDKKHIDLFKDSTEKMSEKQLNEVKHEGIYFFGGQLQNGEASNQLSILVTSTRPMHFIQPQTIGKKPEPRYNHSLTYNSKLKILVVYGGMNENLQNDQTFYDDLFILQLNDLQWFECATVGFGLQNRANHEAVCFDTQLLIFGGIGEQGFYSFEVLKIELDKYKSRKYIIEHQMNEKQREIQALKKAKTIKGNLNTSSIKRQEKVKEHEEFIKNLQLEQAEIKNKVDKLNFKNYKSFMPLPIIFTRKKEISMHKQDDSLKKDKLDLDIQDHVESDRKINDQMLKSCSPSPTTSRKGLGTPKIGHSSSLQIQEQKLNSKFTDSQNLKRMQNSSYKANNNTQDFTSQVVKIK</sequence>
<dbReference type="SUPFAM" id="SSF117281">
    <property type="entry name" value="Kelch motif"/>
    <property type="match status" value="1"/>
</dbReference>